<feature type="transmembrane region" description="Helical" evidence="1">
    <location>
        <begin position="154"/>
        <end position="176"/>
    </location>
</feature>
<keyword evidence="1" id="KW-0812">Transmembrane</keyword>
<dbReference type="GO" id="GO:0009060">
    <property type="term" value="P:aerobic respiration"/>
    <property type="evidence" value="ECO:0007669"/>
    <property type="project" value="InterPro"/>
</dbReference>
<accession>A0A956M471</accession>
<evidence type="ECO:0000256" key="1">
    <source>
        <dbReference type="SAM" id="Phobius"/>
    </source>
</evidence>
<dbReference type="InterPro" id="IPR036927">
    <property type="entry name" value="Cyt_c_oxase-like_su1_sf"/>
</dbReference>
<proteinExistence type="predicted"/>
<feature type="transmembrane region" description="Helical" evidence="1">
    <location>
        <begin position="20"/>
        <end position="41"/>
    </location>
</feature>
<dbReference type="GO" id="GO:0016020">
    <property type="term" value="C:membrane"/>
    <property type="evidence" value="ECO:0007669"/>
    <property type="project" value="InterPro"/>
</dbReference>
<feature type="transmembrane region" description="Helical" evidence="1">
    <location>
        <begin position="123"/>
        <end position="142"/>
    </location>
</feature>
<dbReference type="AlphaFoldDB" id="A0A956M471"/>
<dbReference type="GO" id="GO:0004129">
    <property type="term" value="F:cytochrome-c oxidase activity"/>
    <property type="evidence" value="ECO:0007669"/>
    <property type="project" value="InterPro"/>
</dbReference>
<dbReference type="Proteomes" id="UP000697710">
    <property type="component" value="Unassembled WGS sequence"/>
</dbReference>
<gene>
    <name evidence="2" type="ORF">KC729_22290</name>
</gene>
<dbReference type="InterPro" id="IPR000883">
    <property type="entry name" value="Cyt_C_Oxase_1"/>
</dbReference>
<organism evidence="2 3">
    <name type="scientific">Eiseniibacteriota bacterium</name>
    <dbReference type="NCBI Taxonomy" id="2212470"/>
    <lineage>
        <taxon>Bacteria</taxon>
        <taxon>Candidatus Eiseniibacteriota</taxon>
    </lineage>
</organism>
<dbReference type="EMBL" id="JAGQHR010001199">
    <property type="protein sequence ID" value="MCA9730427.1"/>
    <property type="molecule type" value="Genomic_DNA"/>
</dbReference>
<dbReference type="SUPFAM" id="SSF81442">
    <property type="entry name" value="Cytochrome c oxidase subunit I-like"/>
    <property type="match status" value="1"/>
</dbReference>
<dbReference type="Pfam" id="PF00115">
    <property type="entry name" value="COX1"/>
    <property type="match status" value="1"/>
</dbReference>
<feature type="non-terminal residue" evidence="2">
    <location>
        <position position="1"/>
    </location>
</feature>
<evidence type="ECO:0000313" key="2">
    <source>
        <dbReference type="EMBL" id="MCA9730427.1"/>
    </source>
</evidence>
<evidence type="ECO:0000313" key="3">
    <source>
        <dbReference type="Proteomes" id="UP000697710"/>
    </source>
</evidence>
<dbReference type="PANTHER" id="PTHR10422:SF38">
    <property type="entry name" value="CYTOCHROME B SUBUNIT OF NITRIC OXIDE REDUCTASE"/>
    <property type="match status" value="1"/>
</dbReference>
<dbReference type="GO" id="GO:0020037">
    <property type="term" value="F:heme binding"/>
    <property type="evidence" value="ECO:0007669"/>
    <property type="project" value="InterPro"/>
</dbReference>
<name>A0A956M471_UNCEI</name>
<protein>
    <submittedName>
        <fullName evidence="2">Cbb3-type cytochrome c oxidase subunit I</fullName>
    </submittedName>
</protein>
<keyword evidence="1" id="KW-1133">Transmembrane helix</keyword>
<dbReference type="Gene3D" id="1.20.210.10">
    <property type="entry name" value="Cytochrome c oxidase-like, subunit I domain"/>
    <property type="match status" value="1"/>
</dbReference>
<reference evidence="2" key="1">
    <citation type="submission" date="2020-04" db="EMBL/GenBank/DDBJ databases">
        <authorList>
            <person name="Zhang T."/>
        </authorList>
    </citation>
    <scope>NUCLEOTIDE SEQUENCE</scope>
    <source>
        <strain evidence="2">HKST-UBA01</strain>
    </source>
</reference>
<keyword evidence="1" id="KW-0472">Membrane</keyword>
<dbReference type="PANTHER" id="PTHR10422">
    <property type="entry name" value="CYTOCHROME C OXIDASE SUBUNIT 1"/>
    <property type="match status" value="1"/>
</dbReference>
<sequence>TNNWPHEPLVANHPTSANLLWSIASIVLLLAGVGALVWFFFARTREEEAPEPPAADPLDAFPLTPSMRAVGKLCYVVVALFGVQVLLGALTAHYTVEGDSFFGLPLGKILPYAVTRTWHLQTAVFWIATAFLAVGLFLAPAVGGREPRFQRLGVNLLFGALLLVVVGSLGGEWFAIQQTMGPDATFWFGHQGYE</sequence>
<comment type="caution">
    <text evidence="2">The sequence shown here is derived from an EMBL/GenBank/DDBJ whole genome shotgun (WGS) entry which is preliminary data.</text>
</comment>
<feature type="non-terminal residue" evidence="2">
    <location>
        <position position="194"/>
    </location>
</feature>
<feature type="transmembrane region" description="Helical" evidence="1">
    <location>
        <begin position="73"/>
        <end position="96"/>
    </location>
</feature>
<reference evidence="2" key="2">
    <citation type="journal article" date="2021" name="Microbiome">
        <title>Successional dynamics and alternative stable states in a saline activated sludge microbial community over 9 years.</title>
        <authorList>
            <person name="Wang Y."/>
            <person name="Ye J."/>
            <person name="Ju F."/>
            <person name="Liu L."/>
            <person name="Boyd J.A."/>
            <person name="Deng Y."/>
            <person name="Parks D.H."/>
            <person name="Jiang X."/>
            <person name="Yin X."/>
            <person name="Woodcroft B.J."/>
            <person name="Tyson G.W."/>
            <person name="Hugenholtz P."/>
            <person name="Polz M.F."/>
            <person name="Zhang T."/>
        </authorList>
    </citation>
    <scope>NUCLEOTIDE SEQUENCE</scope>
    <source>
        <strain evidence="2">HKST-UBA01</strain>
    </source>
</reference>